<dbReference type="SUPFAM" id="SSF46785">
    <property type="entry name" value="Winged helix' DNA-binding domain"/>
    <property type="match status" value="1"/>
</dbReference>
<gene>
    <name evidence="10" type="ORF">MBRA1_002825</name>
</gene>
<dbReference type="SMART" id="SM00088">
    <property type="entry name" value="PINT"/>
    <property type="match status" value="1"/>
</dbReference>
<keyword evidence="11" id="KW-1185">Reference proteome</keyword>
<evidence type="ECO:0000259" key="9">
    <source>
        <dbReference type="PROSITE" id="PS50250"/>
    </source>
</evidence>
<dbReference type="PANTHER" id="PTHR10678">
    <property type="entry name" value="26S PROTEASOME NON-ATPASE REGULATORY SUBUNIT 11/COP9 SIGNALOSOME COMPLEX SUBUNIT 2"/>
    <property type="match status" value="1"/>
</dbReference>
<keyword evidence="7" id="KW-0539">Nucleus</keyword>
<feature type="region of interest" description="Disordered" evidence="8">
    <location>
        <begin position="1"/>
        <end position="24"/>
    </location>
</feature>
<evidence type="ECO:0000313" key="10">
    <source>
        <dbReference type="EMBL" id="WFC96169.1"/>
    </source>
</evidence>
<evidence type="ECO:0000256" key="5">
    <source>
        <dbReference type="ARBA" id="ARBA00022490"/>
    </source>
</evidence>
<proteinExistence type="inferred from homology"/>
<keyword evidence="5" id="KW-0963">Cytoplasm</keyword>
<dbReference type="Gene3D" id="1.25.40.570">
    <property type="match status" value="1"/>
</dbReference>
<evidence type="ECO:0000256" key="4">
    <source>
        <dbReference type="ARBA" id="ARBA00014879"/>
    </source>
</evidence>
<evidence type="ECO:0000256" key="3">
    <source>
        <dbReference type="ARBA" id="ARBA00009318"/>
    </source>
</evidence>
<accession>A0AAF0DUV1</accession>
<dbReference type="Pfam" id="PF01399">
    <property type="entry name" value="PCI"/>
    <property type="match status" value="1"/>
</dbReference>
<organism evidence="10 11">
    <name type="scientific">Malassezia brasiliensis</name>
    <dbReference type="NCBI Taxonomy" id="1821822"/>
    <lineage>
        <taxon>Eukaryota</taxon>
        <taxon>Fungi</taxon>
        <taxon>Dikarya</taxon>
        <taxon>Basidiomycota</taxon>
        <taxon>Ustilaginomycotina</taxon>
        <taxon>Malasseziomycetes</taxon>
        <taxon>Malasseziales</taxon>
        <taxon>Malasseziaceae</taxon>
        <taxon>Malassezia</taxon>
    </lineage>
</organism>
<evidence type="ECO:0000256" key="2">
    <source>
        <dbReference type="ARBA" id="ARBA00004496"/>
    </source>
</evidence>
<evidence type="ECO:0000256" key="1">
    <source>
        <dbReference type="ARBA" id="ARBA00004123"/>
    </source>
</evidence>
<comment type="similarity">
    <text evidence="3">Belongs to the CSN2 family.</text>
</comment>
<dbReference type="PROSITE" id="PS50250">
    <property type="entry name" value="PCI"/>
    <property type="match status" value="1"/>
</dbReference>
<dbReference type="EMBL" id="CP119953">
    <property type="protein sequence ID" value="WFC96169.1"/>
    <property type="molecule type" value="Genomic_DNA"/>
</dbReference>
<dbReference type="SMART" id="SM00753">
    <property type="entry name" value="PAM"/>
    <property type="match status" value="1"/>
</dbReference>
<reference evidence="10" key="1">
    <citation type="submission" date="2023-03" db="EMBL/GenBank/DDBJ databases">
        <title>Mating type loci evolution in Malassezia.</title>
        <authorList>
            <person name="Coelho M.A."/>
        </authorList>
    </citation>
    <scope>NUCLEOTIDE SEQUENCE</scope>
    <source>
        <strain evidence="10">CBS 14135</strain>
    </source>
</reference>
<dbReference type="GO" id="GO:0005737">
    <property type="term" value="C:cytoplasm"/>
    <property type="evidence" value="ECO:0007669"/>
    <property type="project" value="UniProtKB-SubCell"/>
</dbReference>
<name>A0AAF0DUV1_9BASI</name>
<dbReference type="AlphaFoldDB" id="A0AAF0DUV1"/>
<dbReference type="Proteomes" id="UP001216638">
    <property type="component" value="Chromosome 3"/>
</dbReference>
<evidence type="ECO:0000313" key="11">
    <source>
        <dbReference type="Proteomes" id="UP001216638"/>
    </source>
</evidence>
<dbReference type="InterPro" id="IPR036390">
    <property type="entry name" value="WH_DNA-bd_sf"/>
</dbReference>
<keyword evidence="6" id="KW-0736">Signalosome</keyword>
<sequence length="450" mass="51770">MSDEEFMMDDALEEDYDFEYEDDDDEQDADAYIENKYYNAKAIKAEQPDAAIRELQDILDAETDMTEWGFKALKQQTKIHFHREQHEEALRTYRALLKYTKSAVTRNYTEKSVNSILDYVSASSASLAILEAFYQATDEVLAASQSDRLNMKIKLKLARLWLSRKEWGRLTETLRELRANEFTADAGDGQSKGTLMLELLALEIQMYREMGNLKKVKETYDAAMRIKNAIPHPRTMGMIRESGGKMHMAEKNWEAAQVDFFQAFRNYDEAGSQLRIQVLKYLVLAHMLMGSDVNPFDSQETKPYRDDPNIVAMTSLVDAYQRRDVQGAERIVRDNHATLTDDDFIREFISDVLTELRIQYLIGAVRPYGSIRLSALANMLQLAQERVTSLVLMLILDGRIRGRIDQVEGTLELAPRAEQVSRRQVGVVHAWGRELEDLAIAIGAKQHQWR</sequence>
<evidence type="ECO:0000256" key="7">
    <source>
        <dbReference type="ARBA" id="ARBA00023242"/>
    </source>
</evidence>
<dbReference type="InterPro" id="IPR050871">
    <property type="entry name" value="26S_Proteasome/COP9_Components"/>
</dbReference>
<dbReference type="InterPro" id="IPR000717">
    <property type="entry name" value="PCI_dom"/>
</dbReference>
<dbReference type="GO" id="GO:0008180">
    <property type="term" value="C:COP9 signalosome"/>
    <property type="evidence" value="ECO:0007669"/>
    <property type="project" value="UniProtKB-KW"/>
</dbReference>
<feature type="domain" description="PCI" evidence="9">
    <location>
        <begin position="249"/>
        <end position="418"/>
    </location>
</feature>
<evidence type="ECO:0000256" key="8">
    <source>
        <dbReference type="SAM" id="MobiDB-lite"/>
    </source>
</evidence>
<comment type="subcellular location">
    <subcellularLocation>
        <location evidence="2">Cytoplasm</location>
    </subcellularLocation>
    <subcellularLocation>
        <location evidence="1">Nucleus</location>
    </subcellularLocation>
</comment>
<dbReference type="FunFam" id="1.25.40.570:FF:000006">
    <property type="entry name" value="COP9 signalosome complex subunit 2"/>
    <property type="match status" value="1"/>
</dbReference>
<evidence type="ECO:0000256" key="6">
    <source>
        <dbReference type="ARBA" id="ARBA00022790"/>
    </source>
</evidence>
<protein>
    <recommendedName>
        <fullName evidence="4">COP9 signalosome complex subunit 2</fullName>
    </recommendedName>
</protein>